<dbReference type="FunFam" id="3.90.550.10:FF:000003">
    <property type="entry name" value="2-C-methyl-D-erythritol 4-phosphate cytidylyltransferase"/>
    <property type="match status" value="1"/>
</dbReference>
<evidence type="ECO:0000313" key="8">
    <source>
        <dbReference type="EMBL" id="BAS68097.1"/>
    </source>
</evidence>
<dbReference type="NCBIfam" id="TIGR00453">
    <property type="entry name" value="ispD"/>
    <property type="match status" value="1"/>
</dbReference>
<organism evidence="8 9">
    <name type="scientific">endosymbiont of Bathymodiolus septemdierum str. Myojin knoll</name>
    <dbReference type="NCBI Taxonomy" id="1303921"/>
    <lineage>
        <taxon>Bacteria</taxon>
        <taxon>Pseudomonadati</taxon>
        <taxon>Pseudomonadota</taxon>
        <taxon>Gammaproteobacteria</taxon>
        <taxon>sulfur-oxidizing symbionts</taxon>
    </lineage>
</organism>
<dbReference type="InterPro" id="IPR034683">
    <property type="entry name" value="IspD/TarI"/>
</dbReference>
<dbReference type="EMBL" id="AP013042">
    <property type="protein sequence ID" value="BAS68097.1"/>
    <property type="molecule type" value="Genomic_DNA"/>
</dbReference>
<dbReference type="KEGG" id="ebh:BSEPE_1109"/>
<dbReference type="RefSeq" id="WP_408065653.1">
    <property type="nucleotide sequence ID" value="NZ_AP013042.1"/>
</dbReference>
<dbReference type="AlphaFoldDB" id="A0A0P0UT37"/>
<feature type="site" description="Transition state stabilizer" evidence="7">
    <location>
        <position position="20"/>
    </location>
</feature>
<gene>
    <name evidence="7 8" type="primary">ispD</name>
    <name evidence="8" type="ORF">BSEPE_1109</name>
</gene>
<sequence>MMNTIDQYFLIVPASGIGTRMNADLPKQYLTLNNGLTVLDQTLKTLLAIENIKACVVAISKDDTKFKNSLFANHDKLLTTAVGGKERFHSVMSALNALRPFAKDDDWVLVHDAARPCVKASEVSNLMATLKNNSVGGLLAVRVVDTIKKSENNIVEKTIDRLNLWQAQTPQMYRFGVLFKALTNVIENALNITDEASSIEHLGLKSVLVPASKSNLKITTAEDLDLANFYLKETFT</sequence>
<dbReference type="InterPro" id="IPR018294">
    <property type="entry name" value="ISPD_synthase_CS"/>
</dbReference>
<evidence type="ECO:0000256" key="2">
    <source>
        <dbReference type="ARBA" id="ARBA00004787"/>
    </source>
</evidence>
<feature type="site" description="Transition state stabilizer" evidence="7">
    <location>
        <position position="27"/>
    </location>
</feature>
<keyword evidence="5 7" id="KW-0548">Nucleotidyltransferase</keyword>
<dbReference type="InterPro" id="IPR029044">
    <property type="entry name" value="Nucleotide-diphossugar_trans"/>
</dbReference>
<protein>
    <recommendedName>
        <fullName evidence="7">2-C-methyl-D-erythritol 4-phosphate cytidylyltransferase</fullName>
        <ecNumber evidence="7">2.7.7.60</ecNumber>
    </recommendedName>
    <alternativeName>
        <fullName evidence="7">4-diphosphocytidyl-2C-methyl-D-erythritol synthase</fullName>
    </alternativeName>
    <alternativeName>
        <fullName evidence="7">MEP cytidylyltransferase</fullName>
        <shortName evidence="7">MCT</shortName>
    </alternativeName>
</protein>
<dbReference type="PROSITE" id="PS01295">
    <property type="entry name" value="ISPD"/>
    <property type="match status" value="1"/>
</dbReference>
<dbReference type="STRING" id="1303921.BSEPE_1109"/>
<keyword evidence="6 7" id="KW-0414">Isoprene biosynthesis</keyword>
<evidence type="ECO:0000256" key="7">
    <source>
        <dbReference type="HAMAP-Rule" id="MF_00108"/>
    </source>
</evidence>
<dbReference type="Proteomes" id="UP000067399">
    <property type="component" value="Chromosome"/>
</dbReference>
<dbReference type="InterPro" id="IPR001228">
    <property type="entry name" value="IspD"/>
</dbReference>
<feature type="site" description="Positions MEP for the nucleophilic attack" evidence="7">
    <location>
        <position position="217"/>
    </location>
</feature>
<feature type="site" description="Positions MEP for the nucleophilic attack" evidence="7">
    <location>
        <position position="161"/>
    </location>
</feature>
<comment type="catalytic activity">
    <reaction evidence="1 7">
        <text>2-C-methyl-D-erythritol 4-phosphate + CTP + H(+) = 4-CDP-2-C-methyl-D-erythritol + diphosphate</text>
        <dbReference type="Rhea" id="RHEA:13429"/>
        <dbReference type="ChEBI" id="CHEBI:15378"/>
        <dbReference type="ChEBI" id="CHEBI:33019"/>
        <dbReference type="ChEBI" id="CHEBI:37563"/>
        <dbReference type="ChEBI" id="CHEBI:57823"/>
        <dbReference type="ChEBI" id="CHEBI:58262"/>
        <dbReference type="EC" id="2.7.7.60"/>
    </reaction>
</comment>
<accession>A0A0P0UT37</accession>
<evidence type="ECO:0000256" key="3">
    <source>
        <dbReference type="ARBA" id="ARBA00009789"/>
    </source>
</evidence>
<dbReference type="CDD" id="cd02516">
    <property type="entry name" value="CDP-ME_synthetase"/>
    <property type="match status" value="1"/>
</dbReference>
<dbReference type="SUPFAM" id="SSF53448">
    <property type="entry name" value="Nucleotide-diphospho-sugar transferases"/>
    <property type="match status" value="1"/>
</dbReference>
<evidence type="ECO:0000256" key="1">
    <source>
        <dbReference type="ARBA" id="ARBA00001282"/>
    </source>
</evidence>
<dbReference type="Gene3D" id="3.90.550.10">
    <property type="entry name" value="Spore Coat Polysaccharide Biosynthesis Protein SpsA, Chain A"/>
    <property type="match status" value="1"/>
</dbReference>
<comment type="pathway">
    <text evidence="2 7">Isoprenoid biosynthesis; isopentenyl diphosphate biosynthesis via DXP pathway; isopentenyl diphosphate from 1-deoxy-D-xylulose 5-phosphate: step 2/6.</text>
</comment>
<dbReference type="GO" id="GO:0050518">
    <property type="term" value="F:2-C-methyl-D-erythritol 4-phosphate cytidylyltransferase activity"/>
    <property type="evidence" value="ECO:0007669"/>
    <property type="project" value="UniProtKB-UniRule"/>
</dbReference>
<dbReference type="InterPro" id="IPR050088">
    <property type="entry name" value="IspD/TarI_cytidylyltransf_bact"/>
</dbReference>
<reference evidence="8 9" key="2">
    <citation type="journal article" date="2016" name="ISME J.">
        <title>Heterogeneous composition of key metabolic gene clusters in a vent mussel symbiont population.</title>
        <authorList>
            <person name="Ikuta T."/>
            <person name="Takaki Y."/>
            <person name="Nagai Y."/>
            <person name="Shimamura S."/>
            <person name="Tsuda M."/>
            <person name="Kawagucci S."/>
            <person name="Aoki Y."/>
            <person name="Inoue K."/>
            <person name="Teruya M."/>
            <person name="Satou K."/>
            <person name="Teruya K."/>
            <person name="Shimoji M."/>
            <person name="Tamotsu H."/>
            <person name="Hirano T."/>
            <person name="Maruyama T."/>
            <person name="Yoshida T."/>
        </authorList>
    </citation>
    <scope>NUCLEOTIDE SEQUENCE [LARGE SCALE GENOMIC DNA]</scope>
    <source>
        <strain evidence="8 9">Myojin Knoll</strain>
    </source>
</reference>
<dbReference type="PANTHER" id="PTHR32125:SF4">
    <property type="entry name" value="2-C-METHYL-D-ERYTHRITOL 4-PHOSPHATE CYTIDYLYLTRANSFERASE, CHLOROPLASTIC"/>
    <property type="match status" value="1"/>
</dbReference>
<evidence type="ECO:0000256" key="6">
    <source>
        <dbReference type="ARBA" id="ARBA00023229"/>
    </source>
</evidence>
<evidence type="ECO:0000256" key="5">
    <source>
        <dbReference type="ARBA" id="ARBA00022695"/>
    </source>
</evidence>
<dbReference type="UniPathway" id="UPA00056">
    <property type="reaction ID" value="UER00093"/>
</dbReference>
<comment type="function">
    <text evidence="7">Catalyzes the formation of 4-diphosphocytidyl-2-C-methyl-D-erythritol from CTP and 2-C-methyl-D-erythritol 4-phosphate (MEP).</text>
</comment>
<comment type="similarity">
    <text evidence="3 7">Belongs to the IspD/TarI cytidylyltransferase family. IspD subfamily.</text>
</comment>
<evidence type="ECO:0000313" key="9">
    <source>
        <dbReference type="Proteomes" id="UP000067399"/>
    </source>
</evidence>
<dbReference type="GO" id="GO:0019288">
    <property type="term" value="P:isopentenyl diphosphate biosynthetic process, methylerythritol 4-phosphate pathway"/>
    <property type="evidence" value="ECO:0007669"/>
    <property type="project" value="UniProtKB-UniRule"/>
</dbReference>
<keyword evidence="4 7" id="KW-0808">Transferase</keyword>
<evidence type="ECO:0000256" key="4">
    <source>
        <dbReference type="ARBA" id="ARBA00022679"/>
    </source>
</evidence>
<reference evidence="8 9" key="1">
    <citation type="journal article" date="2000" name="Mar. Ecol. Prog. Ser.">
        <title>Phylogenetic characterization of endosymbionts in three hydrothermal vent mussels: influence on host distributions.</title>
        <authorList>
            <person name="Fujiwara Y."/>
            <person name="Takai K."/>
            <person name="Uematsu K."/>
            <person name="Tsuchida S."/>
            <person name="Hunt J.C."/>
            <person name="Hashimoto J."/>
        </authorList>
    </citation>
    <scope>NUCLEOTIDE SEQUENCE [LARGE SCALE GENOMIC DNA]</scope>
    <source>
        <strain evidence="8 9">Myojin Knoll</strain>
    </source>
</reference>
<proteinExistence type="inferred from homology"/>
<dbReference type="PANTHER" id="PTHR32125">
    <property type="entry name" value="2-C-METHYL-D-ERYTHRITOL 4-PHOSPHATE CYTIDYLYLTRANSFERASE, CHLOROPLASTIC"/>
    <property type="match status" value="1"/>
</dbReference>
<name>A0A0P0UT37_9GAMM</name>
<dbReference type="HAMAP" id="MF_00108">
    <property type="entry name" value="IspD"/>
    <property type="match status" value="1"/>
</dbReference>
<keyword evidence="9" id="KW-1185">Reference proteome</keyword>
<dbReference type="EC" id="2.7.7.60" evidence="7"/>
<dbReference type="Pfam" id="PF01128">
    <property type="entry name" value="IspD"/>
    <property type="match status" value="1"/>
</dbReference>